<dbReference type="PANTHER" id="PTHR30346">
    <property type="entry name" value="TRANSCRIPTIONAL DUAL REGULATOR HCAR-RELATED"/>
    <property type="match status" value="1"/>
</dbReference>
<keyword evidence="4" id="KW-0804">Transcription</keyword>
<dbReference type="PROSITE" id="PS50931">
    <property type="entry name" value="HTH_LYSR"/>
    <property type="match status" value="1"/>
</dbReference>
<keyword evidence="2" id="KW-0805">Transcription regulation</keyword>
<evidence type="ECO:0000256" key="4">
    <source>
        <dbReference type="ARBA" id="ARBA00023163"/>
    </source>
</evidence>
<dbReference type="Pfam" id="PF03466">
    <property type="entry name" value="LysR_substrate"/>
    <property type="match status" value="1"/>
</dbReference>
<evidence type="ECO:0000313" key="6">
    <source>
        <dbReference type="EMBL" id="WOB08390.1"/>
    </source>
</evidence>
<dbReference type="PANTHER" id="PTHR30346:SF28">
    <property type="entry name" value="HTH-TYPE TRANSCRIPTIONAL REGULATOR CYNR"/>
    <property type="match status" value="1"/>
</dbReference>
<accession>A0ABZ0CTS9</accession>
<dbReference type="EMBL" id="CP136336">
    <property type="protein sequence ID" value="WOB08390.1"/>
    <property type="molecule type" value="Genomic_DNA"/>
</dbReference>
<dbReference type="InterPro" id="IPR000847">
    <property type="entry name" value="LysR_HTH_N"/>
</dbReference>
<dbReference type="SUPFAM" id="SSF46785">
    <property type="entry name" value="Winged helix' DNA-binding domain"/>
    <property type="match status" value="1"/>
</dbReference>
<dbReference type="Gene3D" id="1.10.10.10">
    <property type="entry name" value="Winged helix-like DNA-binding domain superfamily/Winged helix DNA-binding domain"/>
    <property type="match status" value="1"/>
</dbReference>
<reference evidence="6 7" key="1">
    <citation type="submission" date="2023-10" db="EMBL/GenBank/DDBJ databases">
        <title>Bacteria for the degradation of biodegradable plastic PBAT(Polybutylene adipate terephthalate).</title>
        <authorList>
            <person name="Weon H.-Y."/>
            <person name="Yeon J."/>
        </authorList>
    </citation>
    <scope>NUCLEOTIDE SEQUENCE [LARGE SCALE GENOMIC DNA]</scope>
    <source>
        <strain evidence="6 7">SBD 7-3</strain>
    </source>
</reference>
<dbReference type="Gene3D" id="3.40.190.10">
    <property type="entry name" value="Periplasmic binding protein-like II"/>
    <property type="match status" value="2"/>
</dbReference>
<dbReference type="RefSeq" id="WP_316701129.1">
    <property type="nucleotide sequence ID" value="NZ_CP136336.1"/>
</dbReference>
<dbReference type="InterPro" id="IPR005119">
    <property type="entry name" value="LysR_subst-bd"/>
</dbReference>
<comment type="similarity">
    <text evidence="1">Belongs to the LysR transcriptional regulatory family.</text>
</comment>
<evidence type="ECO:0000256" key="1">
    <source>
        <dbReference type="ARBA" id="ARBA00009437"/>
    </source>
</evidence>
<protein>
    <submittedName>
        <fullName evidence="6">LysR substrate-binding domain-containing protein</fullName>
    </submittedName>
</protein>
<keyword evidence="7" id="KW-1185">Reference proteome</keyword>
<dbReference type="PRINTS" id="PR00039">
    <property type="entry name" value="HTHLYSR"/>
</dbReference>
<dbReference type="InterPro" id="IPR036390">
    <property type="entry name" value="WH_DNA-bd_sf"/>
</dbReference>
<gene>
    <name evidence="6" type="ORF">RXV79_26255</name>
</gene>
<name>A0ABZ0CTS9_9BURK</name>
<sequence length="290" mass="30844">MGVSSVLDLQQLRYFVAVAETENVGQAAELLHISQSPLSRQLQQLESRLGLTLFTREKKRLRLTPAGREFLAEARALLAHAQRVQQRAADAGRGKLGTLVVGYVAGAVHAGVIGKALQALQQQVPGARLQLRSLASADQFAALQRGELDLGYTYAAPPLESGLASCLLLEEPFRLAVPTGHTLATAEALDLRGEPLVAPLSWPAREELLAACAHLGWTPDVRYEAADPAAALGLVAAGLGLAFVQKSLVPPAGAPVVLRELPQAFALRLQIHCVHQGSPSPLAHRLMMVS</sequence>
<dbReference type="SUPFAM" id="SSF53850">
    <property type="entry name" value="Periplasmic binding protein-like II"/>
    <property type="match status" value="1"/>
</dbReference>
<keyword evidence="3" id="KW-0238">DNA-binding</keyword>
<organism evidence="6 7">
    <name type="scientific">Piscinibacter gummiphilus</name>
    <dbReference type="NCBI Taxonomy" id="946333"/>
    <lineage>
        <taxon>Bacteria</taxon>
        <taxon>Pseudomonadati</taxon>
        <taxon>Pseudomonadota</taxon>
        <taxon>Betaproteobacteria</taxon>
        <taxon>Burkholderiales</taxon>
        <taxon>Sphaerotilaceae</taxon>
        <taxon>Piscinibacter</taxon>
    </lineage>
</organism>
<feature type="domain" description="HTH lysR-type" evidence="5">
    <location>
        <begin position="7"/>
        <end position="64"/>
    </location>
</feature>
<dbReference type="InterPro" id="IPR036388">
    <property type="entry name" value="WH-like_DNA-bd_sf"/>
</dbReference>
<evidence type="ECO:0000259" key="5">
    <source>
        <dbReference type="PROSITE" id="PS50931"/>
    </source>
</evidence>
<evidence type="ECO:0000313" key="7">
    <source>
        <dbReference type="Proteomes" id="UP001303946"/>
    </source>
</evidence>
<evidence type="ECO:0000256" key="3">
    <source>
        <dbReference type="ARBA" id="ARBA00023125"/>
    </source>
</evidence>
<dbReference type="Proteomes" id="UP001303946">
    <property type="component" value="Chromosome"/>
</dbReference>
<dbReference type="CDD" id="cd08414">
    <property type="entry name" value="PBP2_LTTR_aromatics_like"/>
    <property type="match status" value="1"/>
</dbReference>
<dbReference type="Pfam" id="PF00126">
    <property type="entry name" value="HTH_1"/>
    <property type="match status" value="1"/>
</dbReference>
<evidence type="ECO:0000256" key="2">
    <source>
        <dbReference type="ARBA" id="ARBA00023015"/>
    </source>
</evidence>
<proteinExistence type="inferred from homology"/>